<dbReference type="InterPro" id="IPR039360">
    <property type="entry name" value="Ras_GTPase"/>
</dbReference>
<dbReference type="InterPro" id="IPR001936">
    <property type="entry name" value="RasGAP_dom"/>
</dbReference>
<feature type="region of interest" description="Disordered" evidence="2">
    <location>
        <begin position="169"/>
        <end position="240"/>
    </location>
</feature>
<keyword evidence="5" id="KW-1185">Reference proteome</keyword>
<reference evidence="4 5" key="1">
    <citation type="submission" date="2016-07" db="EMBL/GenBank/DDBJ databases">
        <title>Pervasive Adenine N6-methylation of Active Genes in Fungi.</title>
        <authorList>
            <consortium name="DOE Joint Genome Institute"/>
            <person name="Mondo S.J."/>
            <person name="Dannebaum R.O."/>
            <person name="Kuo R.C."/>
            <person name="Labutti K."/>
            <person name="Haridas S."/>
            <person name="Kuo A."/>
            <person name="Salamov A."/>
            <person name="Ahrendt S.R."/>
            <person name="Lipzen A."/>
            <person name="Sullivan W."/>
            <person name="Andreopoulos W.B."/>
            <person name="Clum A."/>
            <person name="Lindquist E."/>
            <person name="Daum C."/>
            <person name="Ramamoorthy G.K."/>
            <person name="Gryganskyi A."/>
            <person name="Culley D."/>
            <person name="Magnuson J.K."/>
            <person name="James T.Y."/>
            <person name="O'Malley M.A."/>
            <person name="Stajich J.E."/>
            <person name="Spatafora J.W."/>
            <person name="Visel A."/>
            <person name="Grigoriev I.V."/>
        </authorList>
    </citation>
    <scope>NUCLEOTIDE SEQUENCE [LARGE SCALE GENOMIC DNA]</scope>
    <source>
        <strain evidence="4 5">JEL800</strain>
    </source>
</reference>
<feature type="compositionally biased region" description="Polar residues" evidence="2">
    <location>
        <begin position="546"/>
        <end position="578"/>
    </location>
</feature>
<dbReference type="SUPFAM" id="SSF48350">
    <property type="entry name" value="GTPase activation domain, GAP"/>
    <property type="match status" value="2"/>
</dbReference>
<dbReference type="PANTHER" id="PTHR10194:SF60">
    <property type="entry name" value="RAS GTPASE-ACTIVATING PROTEIN RASKOL"/>
    <property type="match status" value="1"/>
</dbReference>
<evidence type="ECO:0000259" key="3">
    <source>
        <dbReference type="PROSITE" id="PS50018"/>
    </source>
</evidence>
<proteinExistence type="predicted"/>
<evidence type="ECO:0000313" key="5">
    <source>
        <dbReference type="Proteomes" id="UP000193642"/>
    </source>
</evidence>
<comment type="caution">
    <text evidence="4">The sequence shown here is derived from an EMBL/GenBank/DDBJ whole genome shotgun (WGS) entry which is preliminary data.</text>
</comment>
<protein>
    <recommendedName>
        <fullName evidence="3">Ras-GAP domain-containing protein</fullName>
    </recommendedName>
</protein>
<dbReference type="PANTHER" id="PTHR10194">
    <property type="entry name" value="RAS GTPASE-ACTIVATING PROTEINS"/>
    <property type="match status" value="1"/>
</dbReference>
<dbReference type="Proteomes" id="UP000193642">
    <property type="component" value="Unassembled WGS sequence"/>
</dbReference>
<evidence type="ECO:0000313" key="4">
    <source>
        <dbReference type="EMBL" id="ORY40353.1"/>
    </source>
</evidence>
<feature type="compositionally biased region" description="Polar residues" evidence="2">
    <location>
        <begin position="214"/>
        <end position="223"/>
    </location>
</feature>
<feature type="domain" description="Ras-GAP" evidence="3">
    <location>
        <begin position="38"/>
        <end position="119"/>
    </location>
</feature>
<feature type="compositionally biased region" description="Low complexity" evidence="2">
    <location>
        <begin position="518"/>
        <end position="529"/>
    </location>
</feature>
<evidence type="ECO:0000256" key="2">
    <source>
        <dbReference type="SAM" id="MobiDB-lite"/>
    </source>
</evidence>
<dbReference type="STRING" id="329046.A0A1Y2BZX7"/>
<dbReference type="EMBL" id="MCGO01000035">
    <property type="protein sequence ID" value="ORY40353.1"/>
    <property type="molecule type" value="Genomic_DNA"/>
</dbReference>
<dbReference type="Gene3D" id="1.10.506.10">
    <property type="entry name" value="GTPase Activation - p120gap, domain 1"/>
    <property type="match status" value="3"/>
</dbReference>
<feature type="non-terminal residue" evidence="4">
    <location>
        <position position="1"/>
    </location>
</feature>
<dbReference type="PROSITE" id="PS50018">
    <property type="entry name" value="RAS_GTPASE_ACTIV_2"/>
    <property type="match status" value="1"/>
</dbReference>
<organism evidence="4 5">
    <name type="scientific">Rhizoclosmatium globosum</name>
    <dbReference type="NCBI Taxonomy" id="329046"/>
    <lineage>
        <taxon>Eukaryota</taxon>
        <taxon>Fungi</taxon>
        <taxon>Fungi incertae sedis</taxon>
        <taxon>Chytridiomycota</taxon>
        <taxon>Chytridiomycota incertae sedis</taxon>
        <taxon>Chytridiomycetes</taxon>
        <taxon>Chytridiales</taxon>
        <taxon>Chytriomycetaceae</taxon>
        <taxon>Rhizoclosmatium</taxon>
    </lineage>
</organism>
<feature type="region of interest" description="Disordered" evidence="2">
    <location>
        <begin position="515"/>
        <end position="591"/>
    </location>
</feature>
<evidence type="ECO:0000256" key="1">
    <source>
        <dbReference type="ARBA" id="ARBA00022468"/>
    </source>
</evidence>
<keyword evidence="1" id="KW-0343">GTPase activation</keyword>
<accession>A0A1Y2BZX7</accession>
<name>A0A1Y2BZX7_9FUNG</name>
<dbReference type="GO" id="GO:0005096">
    <property type="term" value="F:GTPase activator activity"/>
    <property type="evidence" value="ECO:0007669"/>
    <property type="project" value="UniProtKB-KW"/>
</dbReference>
<dbReference type="AlphaFoldDB" id="A0A1Y2BZX7"/>
<gene>
    <name evidence="4" type="ORF">BCR33DRAFT_719358</name>
</gene>
<sequence length="714" mass="76638">IPISRLLENNATLLVAICHVPFVGEKATAVANGHKEKDLNDILRDNSITTMLLTTYIRQNGAHFLHHTIPKTIESLFPILNNCEMDPLKMKHVSEQNDVLAEVLAKNQVHLVTVCTTLVTHREGQMMASPTGSFPGTPRKMSMGSLHNLLPLDIQRPFRTKSSASLDIHKHPLSTGHLPHPQSNHSSSRSSSGRSRSSSAAATSTPHSIAPSLDDQNTSQTSDKSAEDFTAPTTTRRGTVTVTLEKLSAASRPSLDSQATPPMGSLEAGVDGKVGSPPAASNLQINIIGAPIGEYAFLKREDVEVDCKSEEGKGEEDGKGVDGLKLGKQETELSTVTLAHSSSGLSVATVGTGVHLSLPLSRKSSLKTNGRSLKQKQTLASANGATENDGSLSLIEKVIGSLLFLRYLVPSISPKRLNFGWKGLTAASNGVEFGVKEDYMMPLNTNLKEYRYRIKEFVDTLLFEQTPPISPSSSSTKSHSPLPNLYTTTFALKNPSTFSSSSIAPVRRKPSFLNLTFKSSTTRTSTSTTAKRHSTSSPSLEAEAQPKTSTQVLTLSSTPIPGSETTLSHPQKRSSLPGLNSFRHAEATPPPPLPNSVVLGLTKAQQVKAVRLLIDTIVAEMGAIHPKFQLQENHHHSHVHWLVEEDKKGLEVSFEGLREWSQCGGSERSVNGSLLSAGGSTGSYRTVSEDSAGAIGQSGTTGGLLRLFGSWNKD</sequence>
<dbReference type="OrthoDB" id="28245at2759"/>
<feature type="compositionally biased region" description="Low complexity" evidence="2">
    <location>
        <begin position="179"/>
        <end position="212"/>
    </location>
</feature>
<dbReference type="InterPro" id="IPR008936">
    <property type="entry name" value="Rho_GTPase_activation_prot"/>
</dbReference>